<evidence type="ECO:0000313" key="3">
    <source>
        <dbReference type="Proteomes" id="UP001229244"/>
    </source>
</evidence>
<evidence type="ECO:0000256" key="1">
    <source>
        <dbReference type="SAM" id="Phobius"/>
    </source>
</evidence>
<dbReference type="Pfam" id="PF11295">
    <property type="entry name" value="DUF3096"/>
    <property type="match status" value="1"/>
</dbReference>
<protein>
    <recommendedName>
        <fullName evidence="4">DUF3096 domain-containing protein</fullName>
    </recommendedName>
</protein>
<comment type="caution">
    <text evidence="2">The sequence shown here is derived from an EMBL/GenBank/DDBJ whole genome shotgun (WGS) entry which is preliminary data.</text>
</comment>
<dbReference type="EMBL" id="JAUSUL010000001">
    <property type="protein sequence ID" value="MDQ0313807.1"/>
    <property type="molecule type" value="Genomic_DNA"/>
</dbReference>
<proteinExistence type="predicted"/>
<keyword evidence="1" id="KW-0812">Transmembrane</keyword>
<dbReference type="Proteomes" id="UP001229244">
    <property type="component" value="Unassembled WGS sequence"/>
</dbReference>
<keyword evidence="1" id="KW-0472">Membrane</keyword>
<dbReference type="AlphaFoldDB" id="A0AAE3VKR1"/>
<feature type="transmembrane region" description="Helical" evidence="1">
    <location>
        <begin position="30"/>
        <end position="47"/>
    </location>
</feature>
<dbReference type="RefSeq" id="WP_306883601.1">
    <property type="nucleotide sequence ID" value="NZ_JAUSUL010000001.1"/>
</dbReference>
<evidence type="ECO:0008006" key="4">
    <source>
        <dbReference type="Google" id="ProtNLM"/>
    </source>
</evidence>
<keyword evidence="3" id="KW-1185">Reference proteome</keyword>
<gene>
    <name evidence="2" type="ORF">J2S73_000244</name>
</gene>
<evidence type="ECO:0000313" key="2">
    <source>
        <dbReference type="EMBL" id="MDQ0313807.1"/>
    </source>
</evidence>
<accession>A0AAE3VKR1</accession>
<name>A0AAE3VKR1_9HYPH</name>
<sequence length="48" mass="4947">MVDVVAIQPLLALIVGILILIVPRVLNIAVAAYLIVVGLLGLFPGLLG</sequence>
<dbReference type="InterPro" id="IPR021446">
    <property type="entry name" value="DUF3096"/>
</dbReference>
<keyword evidence="1" id="KW-1133">Transmembrane helix</keyword>
<reference evidence="2" key="1">
    <citation type="submission" date="2023-07" db="EMBL/GenBank/DDBJ databases">
        <title>Genomic Encyclopedia of Type Strains, Phase IV (KMG-IV): sequencing the most valuable type-strain genomes for metagenomic binning, comparative biology and taxonomic classification.</title>
        <authorList>
            <person name="Goeker M."/>
        </authorList>
    </citation>
    <scope>NUCLEOTIDE SEQUENCE</scope>
    <source>
        <strain evidence="2">DSM 21202</strain>
    </source>
</reference>
<organism evidence="2 3">
    <name type="scientific">Amorphus orientalis</name>
    <dbReference type="NCBI Taxonomy" id="649198"/>
    <lineage>
        <taxon>Bacteria</taxon>
        <taxon>Pseudomonadati</taxon>
        <taxon>Pseudomonadota</taxon>
        <taxon>Alphaproteobacteria</taxon>
        <taxon>Hyphomicrobiales</taxon>
        <taxon>Amorphaceae</taxon>
        <taxon>Amorphus</taxon>
    </lineage>
</organism>
<feature type="transmembrane region" description="Helical" evidence="1">
    <location>
        <begin position="6"/>
        <end position="23"/>
    </location>
</feature>